<dbReference type="SUPFAM" id="SSF55031">
    <property type="entry name" value="Bacterial exopeptidase dimerisation domain"/>
    <property type="match status" value="1"/>
</dbReference>
<dbReference type="Pfam" id="PF07687">
    <property type="entry name" value="M20_dimer"/>
    <property type="match status" value="1"/>
</dbReference>
<evidence type="ECO:0000256" key="9">
    <source>
        <dbReference type="ARBA" id="ARBA00022833"/>
    </source>
</evidence>
<sequence length="372" mass="38989">MILTDPLPLAQALIACPSVTPQDGGAQTVVADALNRLGFTVETLRFGKVANLIARFGQGSPHFAFAGHTDVVPPGGGWRHDPFSGIVEDGVLFGRGAVDMKGAIAAFIAGFAGRAADARTGTVSMLITGDEEGEAVDGTMRILDHLRQTDALPDLCLVGEPTCRVALGDTIKIGRRGSISARITVRGVQGHVAYPHLADNPVHRLLTALESLRARVLDTGNDWFEPSSLQVTSVDVDNPTGNVIPPEANAALNIRFNTEHDGAALGRWITATVQAIAPDAQCDIRLSGEAFLTQPGDFTAKLAAAIGATTGISPRLDTGGGTSDARFITHYCPVAEFGLVGRSMHRIDEAVPVTELRGLATVYGAVLDSIFA</sequence>
<dbReference type="UniPathway" id="UPA00034">
    <property type="reaction ID" value="UER00021"/>
</dbReference>
<feature type="domain" description="Peptidase M20 dimerisation" evidence="16">
    <location>
        <begin position="173"/>
        <end position="278"/>
    </location>
</feature>
<evidence type="ECO:0000313" key="17">
    <source>
        <dbReference type="EMBL" id="SIR05503.1"/>
    </source>
</evidence>
<evidence type="ECO:0000256" key="6">
    <source>
        <dbReference type="ARBA" id="ARBA00022605"/>
    </source>
</evidence>
<organism evidence="17 18">
    <name type="scientific">Acidiphilium rubrum</name>
    <dbReference type="NCBI Taxonomy" id="526"/>
    <lineage>
        <taxon>Bacteria</taxon>
        <taxon>Pseudomonadati</taxon>
        <taxon>Pseudomonadota</taxon>
        <taxon>Alphaproteobacteria</taxon>
        <taxon>Acetobacterales</taxon>
        <taxon>Acidocellaceae</taxon>
        <taxon>Acidiphilium</taxon>
    </lineage>
</organism>
<comment type="pathway">
    <text evidence="1 15">Amino-acid biosynthesis; L-lysine biosynthesis via DAP pathway; LL-2,6-diaminopimelate from (S)-tetrahydrodipicolinate (succinylase route): step 3/3.</text>
</comment>
<dbReference type="Gene3D" id="3.40.630.10">
    <property type="entry name" value="Zn peptidases"/>
    <property type="match status" value="2"/>
</dbReference>
<evidence type="ECO:0000256" key="4">
    <source>
        <dbReference type="ARBA" id="ARBA00011921"/>
    </source>
</evidence>
<dbReference type="GO" id="GO:0019877">
    <property type="term" value="P:diaminopimelate biosynthetic process"/>
    <property type="evidence" value="ECO:0007669"/>
    <property type="project" value="UniProtKB-UniRule"/>
</dbReference>
<evidence type="ECO:0000256" key="7">
    <source>
        <dbReference type="ARBA" id="ARBA00022723"/>
    </source>
</evidence>
<dbReference type="InterPro" id="IPR036264">
    <property type="entry name" value="Bact_exopeptidase_dim_dom"/>
</dbReference>
<dbReference type="InterPro" id="IPR011650">
    <property type="entry name" value="Peptidase_M20_dimer"/>
</dbReference>
<reference evidence="17 18" key="1">
    <citation type="submission" date="2017-01" db="EMBL/GenBank/DDBJ databases">
        <authorList>
            <person name="Varghese N."/>
            <person name="Submissions S."/>
        </authorList>
    </citation>
    <scope>NUCLEOTIDE SEQUENCE [LARGE SCALE GENOMIC DNA]</scope>
    <source>
        <strain evidence="17 18">ATCC 35905</strain>
    </source>
</reference>
<comment type="catalytic activity">
    <reaction evidence="14 15">
        <text>N-succinyl-(2S,6S)-2,6-diaminopimelate + H2O = (2S,6S)-2,6-diaminopimelate + succinate</text>
        <dbReference type="Rhea" id="RHEA:22608"/>
        <dbReference type="ChEBI" id="CHEBI:15377"/>
        <dbReference type="ChEBI" id="CHEBI:30031"/>
        <dbReference type="ChEBI" id="CHEBI:57609"/>
        <dbReference type="ChEBI" id="CHEBI:58087"/>
        <dbReference type="EC" id="3.5.1.18"/>
    </reaction>
</comment>
<feature type="binding site" evidence="15">
    <location>
        <position position="68"/>
    </location>
    <ligand>
        <name>Zn(2+)</name>
        <dbReference type="ChEBI" id="CHEBI:29105"/>
        <label>1</label>
    </ligand>
</feature>
<evidence type="ECO:0000313" key="18">
    <source>
        <dbReference type="Proteomes" id="UP000186308"/>
    </source>
</evidence>
<evidence type="ECO:0000256" key="12">
    <source>
        <dbReference type="ARBA" id="ARBA00023285"/>
    </source>
</evidence>
<keyword evidence="6 15" id="KW-0028">Amino-acid biosynthesis</keyword>
<dbReference type="InterPro" id="IPR005941">
    <property type="entry name" value="DapE_proteobac"/>
</dbReference>
<evidence type="ECO:0000256" key="3">
    <source>
        <dbReference type="ARBA" id="ARBA00011738"/>
    </source>
</evidence>
<dbReference type="InterPro" id="IPR050072">
    <property type="entry name" value="Peptidase_M20A"/>
</dbReference>
<name>A0A8G2FGR4_ACIRU</name>
<dbReference type="CDD" id="cd03891">
    <property type="entry name" value="M20_DapE_proteobac"/>
    <property type="match status" value="1"/>
</dbReference>
<dbReference type="EMBL" id="FTNE01000014">
    <property type="protein sequence ID" value="SIR05503.1"/>
    <property type="molecule type" value="Genomic_DNA"/>
</dbReference>
<feature type="active site" description="Proton acceptor" evidence="15">
    <location>
        <position position="131"/>
    </location>
</feature>
<evidence type="ECO:0000256" key="1">
    <source>
        <dbReference type="ARBA" id="ARBA00005130"/>
    </source>
</evidence>
<dbReference type="PANTHER" id="PTHR43808">
    <property type="entry name" value="ACETYLORNITHINE DEACETYLASE"/>
    <property type="match status" value="1"/>
</dbReference>
<accession>A0A8G2FGR4</accession>
<dbReference type="Pfam" id="PF01546">
    <property type="entry name" value="Peptidase_M20"/>
    <property type="match status" value="1"/>
</dbReference>
<comment type="caution">
    <text evidence="17">The sequence shown here is derived from an EMBL/GenBank/DDBJ whole genome shotgun (WGS) entry which is preliminary data.</text>
</comment>
<evidence type="ECO:0000256" key="10">
    <source>
        <dbReference type="ARBA" id="ARBA00022915"/>
    </source>
</evidence>
<comment type="similarity">
    <text evidence="2 15">Belongs to the peptidase M20A family. DapE subfamily.</text>
</comment>
<keyword evidence="7 15" id="KW-0479">Metal-binding</keyword>
<dbReference type="HAMAP" id="MF_01690">
    <property type="entry name" value="DapE"/>
    <property type="match status" value="1"/>
</dbReference>
<feature type="binding site" evidence="15">
    <location>
        <position position="99"/>
    </location>
    <ligand>
        <name>Zn(2+)</name>
        <dbReference type="ChEBI" id="CHEBI:29105"/>
        <label>2</label>
    </ligand>
</feature>
<feature type="binding site" evidence="15">
    <location>
        <position position="99"/>
    </location>
    <ligand>
        <name>Zn(2+)</name>
        <dbReference type="ChEBI" id="CHEBI:29105"/>
        <label>1</label>
    </ligand>
</feature>
<evidence type="ECO:0000256" key="14">
    <source>
        <dbReference type="ARBA" id="ARBA00051301"/>
    </source>
</evidence>
<comment type="function">
    <text evidence="15">Catalyzes the hydrolysis of N-succinyl-L,L-diaminopimelic acid (SDAP), forming succinate and LL-2,6-diaminopimelate (DAP), an intermediate involved in the bacterial biosynthesis of lysine and meso-diaminopimelic acid, an essential component of bacterial cell walls.</text>
</comment>
<protein>
    <recommendedName>
        <fullName evidence="5 15">Succinyl-diaminopimelate desuccinylase</fullName>
        <shortName evidence="15">SDAP desuccinylase</shortName>
        <ecNumber evidence="4 15">3.5.1.18</ecNumber>
    </recommendedName>
    <alternativeName>
        <fullName evidence="13 15">N-succinyl-LL-2,6-diaminoheptanedioate amidohydrolase</fullName>
    </alternativeName>
</protein>
<keyword evidence="11 15" id="KW-0457">Lysine biosynthesis</keyword>
<keyword evidence="12 15" id="KW-0170">Cobalt</keyword>
<dbReference type="GO" id="GO:0009014">
    <property type="term" value="F:succinyl-diaminopimelate desuccinylase activity"/>
    <property type="evidence" value="ECO:0007669"/>
    <property type="project" value="UniProtKB-UniRule"/>
</dbReference>
<keyword evidence="10 15" id="KW-0220">Diaminopimelate biosynthesis</keyword>
<evidence type="ECO:0000256" key="11">
    <source>
        <dbReference type="ARBA" id="ARBA00023154"/>
    </source>
</evidence>
<dbReference type="GO" id="GO:0008270">
    <property type="term" value="F:zinc ion binding"/>
    <property type="evidence" value="ECO:0007669"/>
    <property type="project" value="UniProtKB-UniRule"/>
</dbReference>
<dbReference type="NCBIfam" id="TIGR01246">
    <property type="entry name" value="dapE_proteo"/>
    <property type="match status" value="1"/>
</dbReference>
<feature type="binding site" evidence="15">
    <location>
        <position position="160"/>
    </location>
    <ligand>
        <name>Zn(2+)</name>
        <dbReference type="ChEBI" id="CHEBI:29105"/>
        <label>1</label>
    </ligand>
</feature>
<gene>
    <name evidence="15" type="primary">dapE</name>
    <name evidence="17" type="ORF">SAMN05421828_11471</name>
</gene>
<feature type="active site" evidence="15">
    <location>
        <position position="70"/>
    </location>
</feature>
<keyword evidence="8 15" id="KW-0378">Hydrolase</keyword>
<comment type="cofactor">
    <cofactor evidence="15">
        <name>Zn(2+)</name>
        <dbReference type="ChEBI" id="CHEBI:29105"/>
    </cofactor>
    <cofactor evidence="15">
        <name>Co(2+)</name>
        <dbReference type="ChEBI" id="CHEBI:48828"/>
    </cofactor>
    <text evidence="15">Binds 2 Zn(2+) or Co(2+) ions per subunit.</text>
</comment>
<dbReference type="PANTHER" id="PTHR43808:SF31">
    <property type="entry name" value="N-ACETYL-L-CITRULLINE DEACETYLASE"/>
    <property type="match status" value="1"/>
</dbReference>
<dbReference type="InterPro" id="IPR002933">
    <property type="entry name" value="Peptidase_M20"/>
</dbReference>
<dbReference type="GO" id="GO:0050897">
    <property type="term" value="F:cobalt ion binding"/>
    <property type="evidence" value="ECO:0007669"/>
    <property type="project" value="UniProtKB-UniRule"/>
</dbReference>
<feature type="binding site" evidence="15">
    <location>
        <position position="345"/>
    </location>
    <ligand>
        <name>Zn(2+)</name>
        <dbReference type="ChEBI" id="CHEBI:29105"/>
        <label>2</label>
    </ligand>
</feature>
<dbReference type="GO" id="GO:0009089">
    <property type="term" value="P:lysine biosynthetic process via diaminopimelate"/>
    <property type="evidence" value="ECO:0007669"/>
    <property type="project" value="UniProtKB-UniRule"/>
</dbReference>
<dbReference type="InterPro" id="IPR001261">
    <property type="entry name" value="ArgE/DapE_CS"/>
</dbReference>
<proteinExistence type="inferred from homology"/>
<keyword evidence="18" id="KW-1185">Reference proteome</keyword>
<evidence type="ECO:0000256" key="15">
    <source>
        <dbReference type="HAMAP-Rule" id="MF_01690"/>
    </source>
</evidence>
<dbReference type="GO" id="GO:0006526">
    <property type="term" value="P:L-arginine biosynthetic process"/>
    <property type="evidence" value="ECO:0007669"/>
    <property type="project" value="TreeGrafter"/>
</dbReference>
<evidence type="ECO:0000259" key="16">
    <source>
        <dbReference type="Pfam" id="PF07687"/>
    </source>
</evidence>
<keyword evidence="9 15" id="KW-0862">Zinc</keyword>
<dbReference type="AlphaFoldDB" id="A0A8G2FGR4"/>
<evidence type="ECO:0000256" key="8">
    <source>
        <dbReference type="ARBA" id="ARBA00022801"/>
    </source>
</evidence>
<evidence type="ECO:0000256" key="2">
    <source>
        <dbReference type="ARBA" id="ARBA00006746"/>
    </source>
</evidence>
<dbReference type="SUPFAM" id="SSF53187">
    <property type="entry name" value="Zn-dependent exopeptidases"/>
    <property type="match status" value="1"/>
</dbReference>
<evidence type="ECO:0000256" key="5">
    <source>
        <dbReference type="ARBA" id="ARBA00022391"/>
    </source>
</evidence>
<comment type="subunit">
    <text evidence="3 15">Homodimer.</text>
</comment>
<dbReference type="NCBIfam" id="NF009557">
    <property type="entry name" value="PRK13009.1"/>
    <property type="match status" value="1"/>
</dbReference>
<dbReference type="GO" id="GO:0008777">
    <property type="term" value="F:acetylornithine deacetylase activity"/>
    <property type="evidence" value="ECO:0007669"/>
    <property type="project" value="TreeGrafter"/>
</dbReference>
<feature type="binding site" evidence="15">
    <location>
        <position position="132"/>
    </location>
    <ligand>
        <name>Zn(2+)</name>
        <dbReference type="ChEBI" id="CHEBI:29105"/>
        <label>2</label>
    </ligand>
</feature>
<evidence type="ECO:0000256" key="13">
    <source>
        <dbReference type="ARBA" id="ARBA00031891"/>
    </source>
</evidence>
<dbReference type="OrthoDB" id="9809784at2"/>
<dbReference type="PROSITE" id="PS00759">
    <property type="entry name" value="ARGE_DAPE_CPG2_2"/>
    <property type="match status" value="1"/>
</dbReference>
<dbReference type="EC" id="3.5.1.18" evidence="4 15"/>
<dbReference type="Proteomes" id="UP000186308">
    <property type="component" value="Unassembled WGS sequence"/>
</dbReference>